<gene>
    <name evidence="4" type="ORF">HGM15179_005511</name>
</gene>
<evidence type="ECO:0000256" key="3">
    <source>
        <dbReference type="ARBA" id="ARBA00023274"/>
    </source>
</evidence>
<dbReference type="InterPro" id="IPR008195">
    <property type="entry name" value="Ribosomal_eL34"/>
</dbReference>
<dbReference type="GO" id="GO:0006412">
    <property type="term" value="P:translation"/>
    <property type="evidence" value="ECO:0007669"/>
    <property type="project" value="InterPro"/>
</dbReference>
<dbReference type="AlphaFoldDB" id="A0A8K1GNT5"/>
<reference evidence="4" key="1">
    <citation type="submission" date="2019-04" db="EMBL/GenBank/DDBJ databases">
        <title>Genome assembly of Zosterops borbonicus 15179.</title>
        <authorList>
            <person name="Leroy T."/>
            <person name="Anselmetti Y."/>
            <person name="Tilak M.-K."/>
            <person name="Nabholz B."/>
        </authorList>
    </citation>
    <scope>NUCLEOTIDE SEQUENCE</scope>
    <source>
        <strain evidence="4">HGM_15179</strain>
        <tissue evidence="4">Muscle</tissue>
    </source>
</reference>
<comment type="caution">
    <text evidence="4">The sequence shown here is derived from an EMBL/GenBank/DDBJ whole genome shotgun (WGS) entry which is preliminary data.</text>
</comment>
<evidence type="ECO:0000313" key="4">
    <source>
        <dbReference type="EMBL" id="TRZ21583.1"/>
    </source>
</evidence>
<proteinExistence type="inferred from homology"/>
<evidence type="ECO:0008006" key="6">
    <source>
        <dbReference type="Google" id="ProtNLM"/>
    </source>
</evidence>
<dbReference type="GO" id="GO:0003735">
    <property type="term" value="F:structural constituent of ribosome"/>
    <property type="evidence" value="ECO:0007669"/>
    <property type="project" value="InterPro"/>
</dbReference>
<protein>
    <recommendedName>
        <fullName evidence="6">Ribosomal protein L34</fullName>
    </recommendedName>
</protein>
<dbReference type="PANTHER" id="PTHR46595">
    <property type="entry name" value="60S RIBOSOMAL PROTEIN L34"/>
    <property type="match status" value="1"/>
</dbReference>
<name>A0A8K1GNT5_9PASS</name>
<keyword evidence="5" id="KW-1185">Reference proteome</keyword>
<sequence length="50" mass="5509">SRTPGNRIVYLYTKKVGKAPKSACGICPGRLRGVSLQKKKKSKPSLEKSY</sequence>
<dbReference type="Gene3D" id="6.20.370.70">
    <property type="match status" value="1"/>
</dbReference>
<dbReference type="GO" id="GO:1990904">
    <property type="term" value="C:ribonucleoprotein complex"/>
    <property type="evidence" value="ECO:0007669"/>
    <property type="project" value="UniProtKB-KW"/>
</dbReference>
<evidence type="ECO:0000256" key="2">
    <source>
        <dbReference type="ARBA" id="ARBA00022980"/>
    </source>
</evidence>
<evidence type="ECO:0000256" key="1">
    <source>
        <dbReference type="ARBA" id="ARBA00009875"/>
    </source>
</evidence>
<keyword evidence="3" id="KW-0687">Ribonucleoprotein</keyword>
<dbReference type="EMBL" id="SWJQ01000119">
    <property type="protein sequence ID" value="TRZ21583.1"/>
    <property type="molecule type" value="Genomic_DNA"/>
</dbReference>
<dbReference type="Proteomes" id="UP000796761">
    <property type="component" value="Unassembled WGS sequence"/>
</dbReference>
<keyword evidence="2" id="KW-0689">Ribosomal protein</keyword>
<feature type="non-terminal residue" evidence="4">
    <location>
        <position position="50"/>
    </location>
</feature>
<dbReference type="PRINTS" id="PR01250">
    <property type="entry name" value="RIBOSOMALL34"/>
</dbReference>
<evidence type="ECO:0000313" key="5">
    <source>
        <dbReference type="Proteomes" id="UP000796761"/>
    </source>
</evidence>
<dbReference type="OrthoDB" id="277449at2759"/>
<accession>A0A8K1GNT5</accession>
<organism evidence="4 5">
    <name type="scientific">Zosterops borbonicus</name>
    <dbReference type="NCBI Taxonomy" id="364589"/>
    <lineage>
        <taxon>Eukaryota</taxon>
        <taxon>Metazoa</taxon>
        <taxon>Chordata</taxon>
        <taxon>Craniata</taxon>
        <taxon>Vertebrata</taxon>
        <taxon>Euteleostomi</taxon>
        <taxon>Archelosauria</taxon>
        <taxon>Archosauria</taxon>
        <taxon>Dinosauria</taxon>
        <taxon>Saurischia</taxon>
        <taxon>Theropoda</taxon>
        <taxon>Coelurosauria</taxon>
        <taxon>Aves</taxon>
        <taxon>Neognathae</taxon>
        <taxon>Neoaves</taxon>
        <taxon>Telluraves</taxon>
        <taxon>Australaves</taxon>
        <taxon>Passeriformes</taxon>
        <taxon>Sylvioidea</taxon>
        <taxon>Zosteropidae</taxon>
        <taxon>Zosterops</taxon>
    </lineage>
</organism>
<dbReference type="Pfam" id="PF01199">
    <property type="entry name" value="Ribosomal_L34e"/>
    <property type="match status" value="1"/>
</dbReference>
<comment type="similarity">
    <text evidence="1">Belongs to the eukaryotic ribosomal protein eL34 family.</text>
</comment>
<dbReference type="GO" id="GO:0005840">
    <property type="term" value="C:ribosome"/>
    <property type="evidence" value="ECO:0007669"/>
    <property type="project" value="UniProtKB-KW"/>
</dbReference>
<feature type="non-terminal residue" evidence="4">
    <location>
        <position position="1"/>
    </location>
</feature>